<organism evidence="2 3">
    <name type="scientific">Caldisericum exile (strain DSM 21853 / NBRC 104410 / AZM16c01)</name>
    <dbReference type="NCBI Taxonomy" id="511051"/>
    <lineage>
        <taxon>Bacteria</taxon>
        <taxon>Pseudomonadati</taxon>
        <taxon>Caldisericota/Cryosericota group</taxon>
        <taxon>Caldisericota</taxon>
        <taxon>Caldisericia</taxon>
        <taxon>Caldisericales</taxon>
        <taxon>Caldisericaceae</taxon>
        <taxon>Caldisericum</taxon>
    </lineage>
</organism>
<dbReference type="AlphaFoldDB" id="A0A7U6GD23"/>
<dbReference type="SUPFAM" id="SSF82171">
    <property type="entry name" value="DPP6 N-terminal domain-like"/>
    <property type="match status" value="1"/>
</dbReference>
<dbReference type="KEGG" id="cex:CSE_00660"/>
<dbReference type="PROSITE" id="PS51257">
    <property type="entry name" value="PROKAR_LIPOPROTEIN"/>
    <property type="match status" value="1"/>
</dbReference>
<feature type="signal peptide" evidence="1">
    <location>
        <begin position="1"/>
        <end position="22"/>
    </location>
</feature>
<sequence length="421" mass="47549">MKKKIHRIITLLVGMAVLFAITGCSNNPQSNNQNNALPNTNQSTVTLQNLVKGNEIVNQAKLKYESIDIPKDYPSVASIAVSGSVIFFSSGSDRPSKNTVPCLTYIEKLFSYDYENKVLKTFAEIDNSFVQIDWVNVNDNWIVYREIEEEFDGPVRVYAINRKTNEKKIVYEENGCTDCEGVLRYNSLSSLVLYKDFLAIARYSFEPTERDKEGKIIDGVAHNSVDLINLNSGNIKTIFKKDSSFKVNGSIMSLTANASYLAFNYAKNGVQDIYVYDYLSDKLTDLLSVPLAKDASGSPNYIATKVLLTEDDNIIFDYPIDSNQNKFVKVIAPVSNMQNMKYFTDTTDEFYFTFPQTESKGYVVWLNRHNDTLNVLNRNTGIVKTCFVKDPLALGYIYLRDDMLFGAGKSLIILDLKENGF</sequence>
<keyword evidence="3" id="KW-1185">Reference proteome</keyword>
<keyword evidence="1" id="KW-0732">Signal</keyword>
<dbReference type="RefSeq" id="WP_014452602.1">
    <property type="nucleotide sequence ID" value="NC_017096.1"/>
</dbReference>
<dbReference type="EMBL" id="AP012051">
    <property type="protein sequence ID" value="BAL80192.1"/>
    <property type="molecule type" value="Genomic_DNA"/>
</dbReference>
<protein>
    <recommendedName>
        <fullName evidence="4">Lipoprotein</fullName>
    </recommendedName>
</protein>
<feature type="chain" id="PRO_5030608681" description="Lipoprotein" evidence="1">
    <location>
        <begin position="23"/>
        <end position="421"/>
    </location>
</feature>
<reference evidence="2 3" key="1">
    <citation type="submission" date="2011-01" db="EMBL/GenBank/DDBJ databases">
        <title>Whole genome sequence of Caldisericum exile AZM16c01.</title>
        <authorList>
            <person name="Narita-Yamada S."/>
            <person name="Kawakoshi A."/>
            <person name="Nakamura S."/>
            <person name="Sasagawa M."/>
            <person name="Fukada J."/>
            <person name="Sekine M."/>
            <person name="Kato Y."/>
            <person name="Fukai R."/>
            <person name="Sasaki K."/>
            <person name="Hanamaki A."/>
            <person name="Narita H."/>
            <person name="Konno Y."/>
            <person name="Mori K."/>
            <person name="Yamazaki S."/>
            <person name="Suzuki K."/>
            <person name="Fujita N."/>
        </authorList>
    </citation>
    <scope>NUCLEOTIDE SEQUENCE [LARGE SCALE GENOMIC DNA]</scope>
    <source>
        <strain evidence="3">DSM 21853 / NBRC 104410 / AZM16c01</strain>
    </source>
</reference>
<evidence type="ECO:0008006" key="4">
    <source>
        <dbReference type="Google" id="ProtNLM"/>
    </source>
</evidence>
<evidence type="ECO:0000313" key="2">
    <source>
        <dbReference type="EMBL" id="BAL80192.1"/>
    </source>
</evidence>
<proteinExistence type="predicted"/>
<name>A0A7U6GD23_CALEA</name>
<gene>
    <name evidence="2" type="ordered locus">CSE_00660</name>
</gene>
<dbReference type="Proteomes" id="UP000004793">
    <property type="component" value="Chromosome"/>
</dbReference>
<evidence type="ECO:0000313" key="3">
    <source>
        <dbReference type="Proteomes" id="UP000004793"/>
    </source>
</evidence>
<accession>A0A7U6GD23</accession>
<evidence type="ECO:0000256" key="1">
    <source>
        <dbReference type="SAM" id="SignalP"/>
    </source>
</evidence>